<dbReference type="Gene3D" id="1.10.3720.10">
    <property type="entry name" value="MetI-like"/>
    <property type="match status" value="1"/>
</dbReference>
<comment type="similarity">
    <text evidence="2">Belongs to the binding-protein-dependent transport system permease family. CysTW subfamily.</text>
</comment>
<name>A0ABQ4D240_9ACTN</name>
<feature type="transmembrane region" description="Helical" evidence="8">
    <location>
        <begin position="28"/>
        <end position="47"/>
    </location>
</feature>
<dbReference type="InterPro" id="IPR000515">
    <property type="entry name" value="MetI-like"/>
</dbReference>
<evidence type="ECO:0000256" key="4">
    <source>
        <dbReference type="ARBA" id="ARBA00022475"/>
    </source>
</evidence>
<evidence type="ECO:0000256" key="2">
    <source>
        <dbReference type="ARBA" id="ARBA00007069"/>
    </source>
</evidence>
<feature type="domain" description="ABC transmembrane type-1" evidence="10">
    <location>
        <begin position="88"/>
        <end position="296"/>
    </location>
</feature>
<feature type="region of interest" description="Disordered" evidence="9">
    <location>
        <begin position="1"/>
        <end position="23"/>
    </location>
</feature>
<evidence type="ECO:0000256" key="5">
    <source>
        <dbReference type="ARBA" id="ARBA00022692"/>
    </source>
</evidence>
<dbReference type="InterPro" id="IPR035906">
    <property type="entry name" value="MetI-like_sf"/>
</dbReference>
<organism evidence="11 12">
    <name type="scientific">Asanoa siamensis</name>
    <dbReference type="NCBI Taxonomy" id="926357"/>
    <lineage>
        <taxon>Bacteria</taxon>
        <taxon>Bacillati</taxon>
        <taxon>Actinomycetota</taxon>
        <taxon>Actinomycetes</taxon>
        <taxon>Micromonosporales</taxon>
        <taxon>Micromonosporaceae</taxon>
        <taxon>Asanoa</taxon>
    </lineage>
</organism>
<keyword evidence="7 8" id="KW-0472">Membrane</keyword>
<reference evidence="11 12" key="1">
    <citation type="submission" date="2021-01" db="EMBL/GenBank/DDBJ databases">
        <title>Whole genome shotgun sequence of Asanoa siamensis NBRC 107932.</title>
        <authorList>
            <person name="Komaki H."/>
            <person name="Tamura T."/>
        </authorList>
    </citation>
    <scope>NUCLEOTIDE SEQUENCE [LARGE SCALE GENOMIC DNA]</scope>
    <source>
        <strain evidence="11 12">NBRC 107932</strain>
    </source>
</reference>
<proteinExistence type="inferred from homology"/>
<dbReference type="EMBL" id="BONE01000096">
    <property type="protein sequence ID" value="GIF77608.1"/>
    <property type="molecule type" value="Genomic_DNA"/>
</dbReference>
<evidence type="ECO:0000256" key="1">
    <source>
        <dbReference type="ARBA" id="ARBA00004651"/>
    </source>
</evidence>
<feature type="transmembrane region" description="Helical" evidence="8">
    <location>
        <begin position="277"/>
        <end position="295"/>
    </location>
</feature>
<keyword evidence="6 8" id="KW-1133">Transmembrane helix</keyword>
<comment type="subcellular location">
    <subcellularLocation>
        <location evidence="1 8">Cell membrane</location>
        <topology evidence="1 8">Multi-pass membrane protein</topology>
    </subcellularLocation>
</comment>
<dbReference type="Pfam" id="PF00528">
    <property type="entry name" value="BPD_transp_1"/>
    <property type="match status" value="1"/>
</dbReference>
<accession>A0ABQ4D240</accession>
<dbReference type="PANTHER" id="PTHR42929:SF1">
    <property type="entry name" value="INNER MEMBRANE ABC TRANSPORTER PERMEASE PROTEIN YDCU-RELATED"/>
    <property type="match status" value="1"/>
</dbReference>
<protein>
    <submittedName>
        <fullName evidence="11">ABC transporter permease</fullName>
    </submittedName>
</protein>
<keyword evidence="12" id="KW-1185">Reference proteome</keyword>
<feature type="transmembrane region" description="Helical" evidence="8">
    <location>
        <begin position="174"/>
        <end position="196"/>
    </location>
</feature>
<gene>
    <name evidence="11" type="ORF">Asi02nite_71260</name>
</gene>
<evidence type="ECO:0000256" key="3">
    <source>
        <dbReference type="ARBA" id="ARBA00022448"/>
    </source>
</evidence>
<dbReference type="PROSITE" id="PS50928">
    <property type="entry name" value="ABC_TM1"/>
    <property type="match status" value="1"/>
</dbReference>
<evidence type="ECO:0000256" key="9">
    <source>
        <dbReference type="SAM" id="MobiDB-lite"/>
    </source>
</evidence>
<evidence type="ECO:0000313" key="12">
    <source>
        <dbReference type="Proteomes" id="UP000604117"/>
    </source>
</evidence>
<comment type="caution">
    <text evidence="11">The sequence shown here is derived from an EMBL/GenBank/DDBJ whole genome shotgun (WGS) entry which is preliminary data.</text>
</comment>
<keyword evidence="3 8" id="KW-0813">Transport</keyword>
<dbReference type="Proteomes" id="UP000604117">
    <property type="component" value="Unassembled WGS sequence"/>
</dbReference>
<dbReference type="SUPFAM" id="SSF161098">
    <property type="entry name" value="MetI-like"/>
    <property type="match status" value="1"/>
</dbReference>
<feature type="transmembrane region" description="Helical" evidence="8">
    <location>
        <begin position="92"/>
        <end position="111"/>
    </location>
</feature>
<keyword evidence="4" id="KW-1003">Cell membrane</keyword>
<dbReference type="PANTHER" id="PTHR42929">
    <property type="entry name" value="INNER MEMBRANE ABC TRANSPORTER PERMEASE PROTEIN YDCU-RELATED-RELATED"/>
    <property type="match status" value="1"/>
</dbReference>
<dbReference type="RefSeq" id="WP_203718465.1">
    <property type="nucleotide sequence ID" value="NZ_BONE01000096.1"/>
</dbReference>
<sequence>MSLLTGVGARPVSAPDKRPDDSRSRRRWLPYLLLLPGGAWLILFFIVPTLQLGATSLYDPTGSVTTGYAMTWEFGNYPDAIAYAGPQILRSFAYAAIATVIGILIGYPLAYAIAQKAGRWKNVLLVCVVAPMFTSFLVRTLAWKTILSDNGALVGFLRDVGILGADGRLLATPIAVVLGLTYNFLPFLVLPLYASLERLDTRLLEASGDLYASPTRTFVKVTLPLSMPGLVAGTLLFFIPAVGDYINAALLGNTNTSMVGNVVNSAFLSRQEPPQGAALSFLLMAIILAIVFTYVRRAGTDEVV</sequence>
<evidence type="ECO:0000259" key="10">
    <source>
        <dbReference type="PROSITE" id="PS50928"/>
    </source>
</evidence>
<evidence type="ECO:0000313" key="11">
    <source>
        <dbReference type="EMBL" id="GIF77608.1"/>
    </source>
</evidence>
<keyword evidence="5 8" id="KW-0812">Transmembrane</keyword>
<evidence type="ECO:0000256" key="7">
    <source>
        <dbReference type="ARBA" id="ARBA00023136"/>
    </source>
</evidence>
<dbReference type="CDD" id="cd06261">
    <property type="entry name" value="TM_PBP2"/>
    <property type="match status" value="1"/>
</dbReference>
<evidence type="ECO:0000256" key="8">
    <source>
        <dbReference type="RuleBase" id="RU363032"/>
    </source>
</evidence>
<feature type="transmembrane region" description="Helical" evidence="8">
    <location>
        <begin position="123"/>
        <end position="142"/>
    </location>
</feature>
<evidence type="ECO:0000256" key="6">
    <source>
        <dbReference type="ARBA" id="ARBA00022989"/>
    </source>
</evidence>
<feature type="transmembrane region" description="Helical" evidence="8">
    <location>
        <begin position="217"/>
        <end position="239"/>
    </location>
</feature>